<evidence type="ECO:0008006" key="9">
    <source>
        <dbReference type="Google" id="ProtNLM"/>
    </source>
</evidence>
<dbReference type="InterPro" id="IPR041118">
    <property type="entry name" value="Rx_N"/>
</dbReference>
<dbReference type="GO" id="GO:0006952">
    <property type="term" value="P:defense response"/>
    <property type="evidence" value="ECO:0007669"/>
    <property type="project" value="UniProtKB-KW"/>
</dbReference>
<dbReference type="eggNOG" id="KOG4658">
    <property type="taxonomic scope" value="Eukaryota"/>
</dbReference>
<dbReference type="GO" id="GO:0043531">
    <property type="term" value="F:ADP binding"/>
    <property type="evidence" value="ECO:0007669"/>
    <property type="project" value="InterPro"/>
</dbReference>
<evidence type="ECO:0000259" key="5">
    <source>
        <dbReference type="Pfam" id="PF00931"/>
    </source>
</evidence>
<dbReference type="GO" id="GO:0005524">
    <property type="term" value="F:ATP binding"/>
    <property type="evidence" value="ECO:0007669"/>
    <property type="project" value="UniProtKB-KW"/>
</dbReference>
<accession>V4SWU5</accession>
<dbReference type="InParanoid" id="V4SWU5"/>
<keyword evidence="3" id="KW-0611">Plant defense</keyword>
<evidence type="ECO:0000256" key="4">
    <source>
        <dbReference type="ARBA" id="ARBA00022840"/>
    </source>
</evidence>
<dbReference type="KEGG" id="cic:CICLE_v10010864mg"/>
<gene>
    <name evidence="7" type="ORF">CICLE_v10010864mg</name>
</gene>
<evidence type="ECO:0000256" key="2">
    <source>
        <dbReference type="ARBA" id="ARBA00022741"/>
    </source>
</evidence>
<evidence type="ECO:0000256" key="1">
    <source>
        <dbReference type="ARBA" id="ARBA00022737"/>
    </source>
</evidence>
<protein>
    <recommendedName>
        <fullName evidence="9">NB-ARC domain-containing protein</fullName>
    </recommendedName>
</protein>
<dbReference type="Gene3D" id="1.20.5.4130">
    <property type="match status" value="1"/>
</dbReference>
<dbReference type="Pfam" id="PF18052">
    <property type="entry name" value="Rx_N"/>
    <property type="match status" value="1"/>
</dbReference>
<evidence type="ECO:0000313" key="8">
    <source>
        <dbReference type="Proteomes" id="UP000030687"/>
    </source>
</evidence>
<dbReference type="SUPFAM" id="SSF52540">
    <property type="entry name" value="P-loop containing nucleoside triphosphate hydrolases"/>
    <property type="match status" value="1"/>
</dbReference>
<feature type="domain" description="Disease resistance N-terminal" evidence="6">
    <location>
        <begin position="7"/>
        <end position="90"/>
    </location>
</feature>
<keyword evidence="1" id="KW-0677">Repeat</keyword>
<dbReference type="InterPro" id="IPR002182">
    <property type="entry name" value="NB-ARC"/>
</dbReference>
<dbReference type="OMA" id="PPHELAM"/>
<evidence type="ECO:0000313" key="7">
    <source>
        <dbReference type="EMBL" id="ESR52393.1"/>
    </source>
</evidence>
<dbReference type="InterPro" id="IPR027417">
    <property type="entry name" value="P-loop_NTPase"/>
</dbReference>
<dbReference type="Proteomes" id="UP000030687">
    <property type="component" value="Unassembled WGS sequence"/>
</dbReference>
<proteinExistence type="predicted"/>
<sequence length="398" mass="46082">MVESFLALEKLMEKLGSRAFEELLLFYCVKNDAENLKETLTIVKCVVLDAEEKQVHNHQLRDWLEKLKDACYDAEDLLDDFEVQALRRERFNEIANMIHKFNLTLGLDDRKGQAMQKREPSHSFVRPSDIIGRDEDREKIIELLMQTSDGESETVFVIPIVGIGGLGKTALAKLVYNDQRVEEHFELKIWICVSEDFGERQIMTKIIKSITGQNQGDLETEQLQRILRDHLNGKKYLLVMDDVWNEDPKVWDELKSLLWGGAKGSKILVTTRSNKVPSIMGTTRGITDYNLQELPYKDCLSSFMKYAFGERQKKHPNLIKIGEKIVEKCRGNPLAVRTLGSLLYGTTDEHYWEYVRDNDIWKLKQTANDILPALRLSYDQLSPHLRQCFAYCSIFPED</sequence>
<dbReference type="Gene3D" id="3.40.50.300">
    <property type="entry name" value="P-loop containing nucleotide triphosphate hydrolases"/>
    <property type="match status" value="1"/>
</dbReference>
<evidence type="ECO:0000256" key="3">
    <source>
        <dbReference type="ARBA" id="ARBA00022821"/>
    </source>
</evidence>
<keyword evidence="8" id="KW-1185">Reference proteome</keyword>
<name>V4SWU5_CITCL</name>
<dbReference type="EMBL" id="KI536676">
    <property type="protein sequence ID" value="ESR52393.1"/>
    <property type="molecule type" value="Genomic_DNA"/>
</dbReference>
<dbReference type="InterPro" id="IPR042197">
    <property type="entry name" value="Apaf_helical"/>
</dbReference>
<keyword evidence="2" id="KW-0547">Nucleotide-binding</keyword>
<feature type="domain" description="NB-ARC" evidence="5">
    <location>
        <begin position="135"/>
        <end position="310"/>
    </location>
</feature>
<organism evidence="7 8">
    <name type="scientific">Citrus clementina</name>
    <name type="common">Clementine</name>
    <name type="synonym">Citrus deliciosa x Citrus sinensis</name>
    <dbReference type="NCBI Taxonomy" id="85681"/>
    <lineage>
        <taxon>Eukaryota</taxon>
        <taxon>Viridiplantae</taxon>
        <taxon>Streptophyta</taxon>
        <taxon>Embryophyta</taxon>
        <taxon>Tracheophyta</taxon>
        <taxon>Spermatophyta</taxon>
        <taxon>Magnoliopsida</taxon>
        <taxon>eudicotyledons</taxon>
        <taxon>Gunneridae</taxon>
        <taxon>Pentapetalae</taxon>
        <taxon>rosids</taxon>
        <taxon>malvids</taxon>
        <taxon>Sapindales</taxon>
        <taxon>Rutaceae</taxon>
        <taxon>Aurantioideae</taxon>
        <taxon>Citrus</taxon>
    </lineage>
</organism>
<dbReference type="PRINTS" id="PR00364">
    <property type="entry name" value="DISEASERSIST"/>
</dbReference>
<dbReference type="Gramene" id="ESR52393">
    <property type="protein sequence ID" value="ESR52393"/>
    <property type="gene ID" value="CICLE_v10010864mg"/>
</dbReference>
<dbReference type="AlphaFoldDB" id="V4SWU5"/>
<keyword evidence="4" id="KW-0067">ATP-binding</keyword>
<dbReference type="FunFam" id="3.40.50.300:FF:001091">
    <property type="entry name" value="Probable disease resistance protein At1g61300"/>
    <property type="match status" value="1"/>
</dbReference>
<dbReference type="PANTHER" id="PTHR36766:SF61">
    <property type="entry name" value="NB-ARC DOMAIN DISEASE RESISTANCE PROTEIN"/>
    <property type="match status" value="1"/>
</dbReference>
<dbReference type="Gene3D" id="1.10.8.430">
    <property type="entry name" value="Helical domain of apoptotic protease-activating factors"/>
    <property type="match status" value="1"/>
</dbReference>
<dbReference type="Pfam" id="PF00931">
    <property type="entry name" value="NB-ARC"/>
    <property type="match status" value="1"/>
</dbReference>
<reference evidence="7 8" key="1">
    <citation type="submission" date="2013-10" db="EMBL/GenBank/DDBJ databases">
        <authorList>
            <consortium name="International Citrus Genome Consortium"/>
            <person name="Jenkins J."/>
            <person name="Schmutz J."/>
            <person name="Prochnik S."/>
            <person name="Rokhsar D."/>
            <person name="Gmitter F."/>
            <person name="Ollitrault P."/>
            <person name="Machado M."/>
            <person name="Talon M."/>
            <person name="Wincker P."/>
            <person name="Jaillon O."/>
            <person name="Morgante M."/>
        </authorList>
    </citation>
    <scope>NUCLEOTIDE SEQUENCE</scope>
    <source>
        <strain evidence="8">cv. Clemenules</strain>
    </source>
</reference>
<evidence type="ECO:0000259" key="6">
    <source>
        <dbReference type="Pfam" id="PF18052"/>
    </source>
</evidence>
<dbReference type="PANTHER" id="PTHR36766">
    <property type="entry name" value="PLANT BROAD-SPECTRUM MILDEW RESISTANCE PROTEIN RPW8"/>
    <property type="match status" value="1"/>
</dbReference>